<dbReference type="PROSITE" id="PS50110">
    <property type="entry name" value="RESPONSE_REGULATORY"/>
    <property type="match status" value="1"/>
</dbReference>
<dbReference type="EMBL" id="JAOCFT010000001">
    <property type="protein sequence ID" value="MDH1898214.1"/>
    <property type="molecule type" value="Genomic_DNA"/>
</dbReference>
<evidence type="ECO:0000313" key="4">
    <source>
        <dbReference type="EMBL" id="MDH1504365.1"/>
    </source>
</evidence>
<dbReference type="Proteomes" id="UP001161704">
    <property type="component" value="Unassembled WGS sequence"/>
</dbReference>
<evidence type="ECO:0000259" key="2">
    <source>
        <dbReference type="PROSITE" id="PS50110"/>
    </source>
</evidence>
<accession>A0A2K0LEN4</accession>
<dbReference type="GO" id="GO:0000160">
    <property type="term" value="P:phosphorelay signal transduction system"/>
    <property type="evidence" value="ECO:0007669"/>
    <property type="project" value="InterPro"/>
</dbReference>
<dbReference type="InterPro" id="IPR001789">
    <property type="entry name" value="Sig_transdc_resp-reg_receiver"/>
</dbReference>
<organism evidence="5 7">
    <name type="scientific">Aeromonas caviae</name>
    <name type="common">Aeromonas punctata</name>
    <dbReference type="NCBI Taxonomy" id="648"/>
    <lineage>
        <taxon>Bacteria</taxon>
        <taxon>Pseudomonadati</taxon>
        <taxon>Pseudomonadota</taxon>
        <taxon>Gammaproteobacteria</taxon>
        <taxon>Aeromonadales</taxon>
        <taxon>Aeromonadaceae</taxon>
        <taxon>Aeromonas</taxon>
    </lineage>
</organism>
<comment type="caution">
    <text evidence="5">The sequence shown here is derived from an EMBL/GenBank/DDBJ whole genome shotgun (WGS) entry which is preliminary data.</text>
</comment>
<keyword evidence="1" id="KW-0597">Phosphoprotein</keyword>
<evidence type="ECO:0000313" key="7">
    <source>
        <dbReference type="Proteomes" id="UP001160758"/>
    </source>
</evidence>
<dbReference type="Gene3D" id="3.40.50.2300">
    <property type="match status" value="1"/>
</dbReference>
<feature type="modified residue" description="4-aspartylphosphate" evidence="1">
    <location>
        <position position="168"/>
    </location>
</feature>
<sequence length="416" mass="46112">MIITDEELMALLESDDSQEPTFYPVSVYALDAVSHLAVKGAGLPAYANLHRTRPDAGWQWEGLFAAGAIALFDPASHQGADYLPHLLAPGAGIYRLSDPWLEGLQAREQGWRAWLAQCQILLLEDHPFQGACIQQEIQGLGLPCHWVQDGEGCLKALEEGGVRLLICDLSLAEQDAISLLMSHPQYHHSGLPIILLSAHDQTLIDGARRLLHDAGFNVLAALAKPLQSDDLLRLLKMLYLGPQRQRRLGGLKRTVRSWQGEARGQLGLLADAASCTLPIWLSLSGLSPHWEPLKLWLEQHGREASELTLVIHRRDHLLSQADRFALVLQASLAGARLALLLDHAQHLPFDLIERLPLQSLLLGQHLLPELEAMAADSLLARFIQRSRELGIALYLDDPFNLQDAAQWQDRGVAGRW</sequence>
<dbReference type="Proteomes" id="UP001160758">
    <property type="component" value="Unassembled WGS sequence"/>
</dbReference>
<evidence type="ECO:0000313" key="5">
    <source>
        <dbReference type="EMBL" id="MDH1898214.1"/>
    </source>
</evidence>
<evidence type="ECO:0000256" key="1">
    <source>
        <dbReference type="PROSITE-ProRule" id="PRU00169"/>
    </source>
</evidence>
<reference evidence="3 6" key="1">
    <citation type="submission" date="2021-07" db="EMBL/GenBank/DDBJ databases">
        <title>Draft genome sequence of carbapenem-resistant Aeromonas spp. in Japan.</title>
        <authorList>
            <person name="Maehana S."/>
            <person name="Suzuki M."/>
            <person name="Kitasato H."/>
        </authorList>
    </citation>
    <scope>NUCLEOTIDE SEQUENCE [LARGE SCALE GENOMIC DNA]</scope>
    <source>
        <strain evidence="3 6">KAM382</strain>
    </source>
</reference>
<dbReference type="Proteomes" id="UP000737420">
    <property type="component" value="Unassembled WGS sequence"/>
</dbReference>
<name>A0A2K0LEN4_AERCA</name>
<gene>
    <name evidence="3" type="ORF">KAM382_06500</name>
    <name evidence="5" type="ORF">N5I07_11625</name>
    <name evidence="4" type="ORF">N5I20_04730</name>
</gene>
<feature type="domain" description="Response regulatory" evidence="2">
    <location>
        <begin position="119"/>
        <end position="239"/>
    </location>
</feature>
<evidence type="ECO:0000313" key="3">
    <source>
        <dbReference type="EMBL" id="GJB90589.1"/>
    </source>
</evidence>
<proteinExistence type="predicted"/>
<evidence type="ECO:0000313" key="6">
    <source>
        <dbReference type="Proteomes" id="UP000737420"/>
    </source>
</evidence>
<protein>
    <submittedName>
        <fullName evidence="5">Response regulator</fullName>
    </submittedName>
</protein>
<dbReference type="InterPro" id="IPR011006">
    <property type="entry name" value="CheY-like_superfamily"/>
</dbReference>
<dbReference type="RefSeq" id="WP_010674796.1">
    <property type="nucleotide sequence ID" value="NZ_AP022214.1"/>
</dbReference>
<reference evidence="5" key="2">
    <citation type="submission" date="2022-09" db="EMBL/GenBank/DDBJ databases">
        <title>Intensive care unit water sources are persistently colonized with multi-drug resistant bacteria and are the site of extensive horizontal gene transfer of antibiotic resistance genes.</title>
        <authorList>
            <person name="Diorio-Toth L."/>
        </authorList>
    </citation>
    <scope>NUCLEOTIDE SEQUENCE</scope>
    <source>
        <strain evidence="4">GD03710</strain>
        <strain evidence="5">GD03796</strain>
    </source>
</reference>
<dbReference type="EMBL" id="JAOCIZ010000012">
    <property type="protein sequence ID" value="MDH1504365.1"/>
    <property type="molecule type" value="Genomic_DNA"/>
</dbReference>
<dbReference type="SUPFAM" id="SSF52172">
    <property type="entry name" value="CheY-like"/>
    <property type="match status" value="1"/>
</dbReference>
<dbReference type="EMBL" id="BPOP01000004">
    <property type="protein sequence ID" value="GJB90589.1"/>
    <property type="molecule type" value="Genomic_DNA"/>
</dbReference>
<dbReference type="AlphaFoldDB" id="A0A2K0LEN4"/>
<dbReference type="Pfam" id="PF00072">
    <property type="entry name" value="Response_reg"/>
    <property type="match status" value="1"/>
</dbReference>